<feature type="transmembrane region" description="Helical" evidence="6">
    <location>
        <begin position="287"/>
        <end position="304"/>
    </location>
</feature>
<dbReference type="KEGG" id="mthr:MSTHT_0532"/>
<dbReference type="PATRIC" id="fig|523844.20.peg.685"/>
<dbReference type="GO" id="GO:0005886">
    <property type="term" value="C:plasma membrane"/>
    <property type="evidence" value="ECO:0007669"/>
    <property type="project" value="UniProtKB-SubCell"/>
</dbReference>
<evidence type="ECO:0000256" key="2">
    <source>
        <dbReference type="ARBA" id="ARBA00022475"/>
    </source>
</evidence>
<dbReference type="RefSeq" id="WP_048166476.1">
    <property type="nucleotide sequence ID" value="NZ_CP009501.1"/>
</dbReference>
<keyword evidence="5 6" id="KW-0472">Membrane</keyword>
<comment type="subcellular location">
    <subcellularLocation>
        <location evidence="1">Cell membrane</location>
        <topology evidence="1">Multi-pass membrane protein</topology>
    </subcellularLocation>
</comment>
<feature type="transmembrane region" description="Helical" evidence="6">
    <location>
        <begin position="256"/>
        <end position="275"/>
    </location>
</feature>
<evidence type="ECO:0000256" key="3">
    <source>
        <dbReference type="ARBA" id="ARBA00022692"/>
    </source>
</evidence>
<dbReference type="InterPro" id="IPR036259">
    <property type="entry name" value="MFS_trans_sf"/>
</dbReference>
<organism evidence="8 9">
    <name type="scientific">Methanosarcina thermophila (strain ATCC 43570 / DSM 1825 / OCM 12 / VKM B-1830 / TM-1)</name>
    <dbReference type="NCBI Taxonomy" id="523844"/>
    <lineage>
        <taxon>Archaea</taxon>
        <taxon>Methanobacteriati</taxon>
        <taxon>Methanobacteriota</taxon>
        <taxon>Stenosarchaea group</taxon>
        <taxon>Methanomicrobia</taxon>
        <taxon>Methanosarcinales</taxon>
        <taxon>Methanosarcinaceae</taxon>
        <taxon>Methanosarcina</taxon>
    </lineage>
</organism>
<keyword evidence="2" id="KW-1003">Cell membrane</keyword>
<keyword evidence="3 6" id="KW-0812">Transmembrane</keyword>
<feature type="transmembrane region" description="Helical" evidence="6">
    <location>
        <begin position="144"/>
        <end position="165"/>
    </location>
</feature>
<dbReference type="GeneID" id="41601453"/>
<feature type="transmembrane region" description="Helical" evidence="6">
    <location>
        <begin position="396"/>
        <end position="418"/>
    </location>
</feature>
<feature type="transmembrane region" description="Helical" evidence="6">
    <location>
        <begin position="36"/>
        <end position="57"/>
    </location>
</feature>
<dbReference type="AlphaFoldDB" id="A0A0E3N7R3"/>
<evidence type="ECO:0000256" key="1">
    <source>
        <dbReference type="ARBA" id="ARBA00004651"/>
    </source>
</evidence>
<protein>
    <submittedName>
        <fullName evidence="8">H+ Antiporter protein</fullName>
    </submittedName>
</protein>
<evidence type="ECO:0000256" key="5">
    <source>
        <dbReference type="ARBA" id="ARBA00023136"/>
    </source>
</evidence>
<evidence type="ECO:0000313" key="9">
    <source>
        <dbReference type="Proteomes" id="UP000066529"/>
    </source>
</evidence>
<feature type="transmembrane region" description="Helical" evidence="6">
    <location>
        <begin position="348"/>
        <end position="376"/>
    </location>
</feature>
<sequence>MKTFYRLLGVAFIAITTTNFVWFALTYWAYLTTKSVISTSVMAGVYLVAAALSSNWFGSIVDRYKKKHAMIGSSLATLLLFTSGLVLFYLSTEADFATVTSLRFWIFVLILLPGVIAGGIYSIAISTLVAFLVPEDRRDRANGLFGTVMGISFTITSVASGLALAFAGMPFVLFTAIIFTLFSALMLWLIPVPEETTFNPVQGNLRKMDIKGTIEVIKAIPGLFALIFFTTFNNFLGGVFVALMDAYGLSLVTVQVWGLLYGILSLGFILGGFYITKKGLGGNPVRNLFRINIILWAVCIFFPIQPSIVLLAAGVLIYMFFVPFVEAIEQTIFQKVVPKERLGRVFGFAYSIELAASPLTAFFIGPIAQFVFIPFMTTGRGVELIGSWFGVGAGRGIALVFILTGFIGLIVTLSVMHLQPYKLLAARYNEPANLEDEGKEK</sequence>
<evidence type="ECO:0000256" key="6">
    <source>
        <dbReference type="SAM" id="Phobius"/>
    </source>
</evidence>
<dbReference type="HOGENOM" id="CLU_037101_0_0_2"/>
<gene>
    <name evidence="8" type="ORF">MSTHT_0532</name>
</gene>
<feature type="domain" description="Major facilitator superfamily (MFS) profile" evidence="7">
    <location>
        <begin position="1"/>
        <end position="423"/>
    </location>
</feature>
<evidence type="ECO:0000256" key="4">
    <source>
        <dbReference type="ARBA" id="ARBA00022989"/>
    </source>
</evidence>
<dbReference type="GO" id="GO:0022857">
    <property type="term" value="F:transmembrane transporter activity"/>
    <property type="evidence" value="ECO:0007669"/>
    <property type="project" value="InterPro"/>
</dbReference>
<feature type="transmembrane region" description="Helical" evidence="6">
    <location>
        <begin position="69"/>
        <end position="90"/>
    </location>
</feature>
<dbReference type="SUPFAM" id="SSF103473">
    <property type="entry name" value="MFS general substrate transporter"/>
    <property type="match status" value="1"/>
</dbReference>
<dbReference type="Proteomes" id="UP000066529">
    <property type="component" value="Chromosome"/>
</dbReference>
<dbReference type="Gene3D" id="1.20.1250.20">
    <property type="entry name" value="MFS general substrate transporter like domains"/>
    <property type="match status" value="1"/>
</dbReference>
<dbReference type="EMBL" id="CP009501">
    <property type="protein sequence ID" value="AKB12290.1"/>
    <property type="molecule type" value="Genomic_DNA"/>
</dbReference>
<dbReference type="Pfam" id="PF07690">
    <property type="entry name" value="MFS_1"/>
    <property type="match status" value="1"/>
</dbReference>
<evidence type="ECO:0000259" key="7">
    <source>
        <dbReference type="PROSITE" id="PS50850"/>
    </source>
</evidence>
<dbReference type="OrthoDB" id="117970at2157"/>
<feature type="transmembrane region" description="Helical" evidence="6">
    <location>
        <begin position="171"/>
        <end position="190"/>
    </location>
</feature>
<proteinExistence type="predicted"/>
<dbReference type="PROSITE" id="PS50850">
    <property type="entry name" value="MFS"/>
    <property type="match status" value="1"/>
</dbReference>
<keyword evidence="4 6" id="KW-1133">Transmembrane helix</keyword>
<name>A0A0E3N7R3_METTT</name>
<dbReference type="PANTHER" id="PTHR23513:SF6">
    <property type="entry name" value="MAJOR FACILITATOR SUPERFAMILY ASSOCIATED DOMAIN-CONTAINING PROTEIN"/>
    <property type="match status" value="1"/>
</dbReference>
<feature type="transmembrane region" description="Helical" evidence="6">
    <location>
        <begin position="310"/>
        <end position="328"/>
    </location>
</feature>
<dbReference type="PANTHER" id="PTHR23513">
    <property type="entry name" value="INTEGRAL MEMBRANE EFFLUX PROTEIN-RELATED"/>
    <property type="match status" value="1"/>
</dbReference>
<feature type="transmembrane region" description="Helical" evidence="6">
    <location>
        <begin position="102"/>
        <end position="132"/>
    </location>
</feature>
<dbReference type="CDD" id="cd06173">
    <property type="entry name" value="MFS_MefA_like"/>
    <property type="match status" value="1"/>
</dbReference>
<feature type="transmembrane region" description="Helical" evidence="6">
    <location>
        <begin position="7"/>
        <end position="30"/>
    </location>
</feature>
<dbReference type="InterPro" id="IPR020846">
    <property type="entry name" value="MFS_dom"/>
</dbReference>
<evidence type="ECO:0000313" key="8">
    <source>
        <dbReference type="EMBL" id="AKB12290.1"/>
    </source>
</evidence>
<dbReference type="InterPro" id="IPR011701">
    <property type="entry name" value="MFS"/>
</dbReference>
<feature type="transmembrane region" description="Helical" evidence="6">
    <location>
        <begin position="216"/>
        <end position="244"/>
    </location>
</feature>
<accession>A0A0E3N7R3</accession>
<reference evidence="8 9" key="1">
    <citation type="submission" date="2014-07" db="EMBL/GenBank/DDBJ databases">
        <title>Methanogenic archaea and the global carbon cycle.</title>
        <authorList>
            <person name="Henriksen J.R."/>
            <person name="Luke J."/>
            <person name="Reinhart S."/>
            <person name="Benedict M.N."/>
            <person name="Youngblut N.D."/>
            <person name="Metcalf M.E."/>
            <person name="Whitaker R.J."/>
            <person name="Metcalf W.W."/>
        </authorList>
    </citation>
    <scope>NUCLEOTIDE SEQUENCE [LARGE SCALE GENOMIC DNA]</scope>
    <source>
        <strain evidence="9">ATCC 43570 / DSM 1825 / OCM 12 / VKM B-1830 / TM-1</strain>
    </source>
</reference>